<evidence type="ECO:0000313" key="3">
    <source>
        <dbReference type="Proteomes" id="UP001415857"/>
    </source>
</evidence>
<keyword evidence="3" id="KW-1185">Reference proteome</keyword>
<dbReference type="AlphaFoldDB" id="A0AAP0XAS1"/>
<feature type="signal peptide" evidence="1">
    <location>
        <begin position="1"/>
        <end position="27"/>
    </location>
</feature>
<name>A0AAP0XAS1_LIQFO</name>
<protein>
    <submittedName>
        <fullName evidence="2">Uncharacterized protein</fullName>
    </submittedName>
</protein>
<proteinExistence type="predicted"/>
<accession>A0AAP0XAS1</accession>
<keyword evidence="1" id="KW-0732">Signal</keyword>
<evidence type="ECO:0000256" key="1">
    <source>
        <dbReference type="SAM" id="SignalP"/>
    </source>
</evidence>
<dbReference type="Proteomes" id="UP001415857">
    <property type="component" value="Unassembled WGS sequence"/>
</dbReference>
<feature type="chain" id="PRO_5042952166" evidence="1">
    <location>
        <begin position="28"/>
        <end position="131"/>
    </location>
</feature>
<comment type="caution">
    <text evidence="2">The sequence shown here is derived from an EMBL/GenBank/DDBJ whole genome shotgun (WGS) entry which is preliminary data.</text>
</comment>
<gene>
    <name evidence="2" type="ORF">L1049_021295</name>
</gene>
<evidence type="ECO:0000313" key="2">
    <source>
        <dbReference type="EMBL" id="KAK9293303.1"/>
    </source>
</evidence>
<dbReference type="PANTHER" id="PTHR47150:SF6">
    <property type="entry name" value="OS01G0872900 PROTEIN"/>
    <property type="match status" value="1"/>
</dbReference>
<organism evidence="2 3">
    <name type="scientific">Liquidambar formosana</name>
    <name type="common">Formosan gum</name>
    <dbReference type="NCBI Taxonomy" id="63359"/>
    <lineage>
        <taxon>Eukaryota</taxon>
        <taxon>Viridiplantae</taxon>
        <taxon>Streptophyta</taxon>
        <taxon>Embryophyta</taxon>
        <taxon>Tracheophyta</taxon>
        <taxon>Spermatophyta</taxon>
        <taxon>Magnoliopsida</taxon>
        <taxon>eudicotyledons</taxon>
        <taxon>Gunneridae</taxon>
        <taxon>Pentapetalae</taxon>
        <taxon>Saxifragales</taxon>
        <taxon>Altingiaceae</taxon>
        <taxon>Liquidambar</taxon>
    </lineage>
</organism>
<reference evidence="2 3" key="1">
    <citation type="journal article" date="2024" name="Plant J.">
        <title>Genome sequences and population genomics reveal climatic adaptation and genomic divergence between two closely related sweetgum species.</title>
        <authorList>
            <person name="Xu W.Q."/>
            <person name="Ren C.Q."/>
            <person name="Zhang X.Y."/>
            <person name="Comes H.P."/>
            <person name="Liu X.H."/>
            <person name="Li Y.G."/>
            <person name="Kettle C.J."/>
            <person name="Jalonen R."/>
            <person name="Gaisberger H."/>
            <person name="Ma Y.Z."/>
            <person name="Qiu Y.X."/>
        </authorList>
    </citation>
    <scope>NUCLEOTIDE SEQUENCE [LARGE SCALE GENOMIC DNA]</scope>
    <source>
        <strain evidence="2">Hangzhou</strain>
    </source>
</reference>
<dbReference type="EMBL" id="JBBPBK010000001">
    <property type="protein sequence ID" value="KAK9293303.1"/>
    <property type="molecule type" value="Genomic_DNA"/>
</dbReference>
<sequence>MTKLCNLYSSVALLLASSIILVEPGLAFEVARPAPLEHDIYMDLLLDSSDSNSNSSNDELEIMVIVALQQELLNVDRRSRRRRGSIQGHTTKRRDRIERHNRLYKDYFVENPVYSPIDFRRRFQMRRSLFL</sequence>
<dbReference type="PANTHER" id="PTHR47150">
    <property type="entry name" value="OS12G0169200 PROTEIN"/>
    <property type="match status" value="1"/>
</dbReference>